<name>A0A7X0Z5T8_9LIST</name>
<dbReference type="Pfam" id="PF04740">
    <property type="entry name" value="LXG"/>
    <property type="match status" value="1"/>
</dbReference>
<accession>A0A7X0Z5T8</accession>
<reference evidence="3 4" key="1">
    <citation type="submission" date="2020-03" db="EMBL/GenBank/DDBJ databases">
        <title>Soil Listeria distribution.</title>
        <authorList>
            <person name="Liao J."/>
            <person name="Wiedmann M."/>
        </authorList>
    </citation>
    <scope>NUCLEOTIDE SEQUENCE [LARGE SCALE GENOMIC DNA]</scope>
    <source>
        <strain evidence="3 4">FSL L7-0259</strain>
    </source>
</reference>
<gene>
    <name evidence="3" type="ORF">HCB27_07590</name>
</gene>
<proteinExistence type="inferred from homology"/>
<dbReference type="Gene3D" id="3.40.570.10">
    <property type="entry name" value="Extracellular Endonuclease, subunit A"/>
    <property type="match status" value="1"/>
</dbReference>
<dbReference type="EMBL" id="JAARYD010000003">
    <property type="protein sequence ID" value="MBC2176473.1"/>
    <property type="molecule type" value="Genomic_DNA"/>
</dbReference>
<dbReference type="Pfam" id="PF13930">
    <property type="entry name" value="Endonuclea_NS_2"/>
    <property type="match status" value="1"/>
</dbReference>
<sequence>MPRIEIGEVRYFVGQFLRESERLRDALRDYRKAAAKLLADDEIKGEFADSAKSYYEKVHYPIVDTTIECLSEADRILKKYVQDFESQVDDSFDSQLDSDKLDALYAEIRRSENLLDDFTHAMDSMTGNLNLGQQIGMKLGLETSMMQIKEEIKILERYLDFEHSHTNVMHDVLSRMHQVKAGVNEILAGKAFNGTTHTYDSSKMQLGWLNHLVPEKKPKKTYNFDDYTKTLEDSYWILSKNGITNRETAEASIAYNDGLKGGTIKVTSEETGDFMTDYMLGAVKGINILNPDMPLTKMQSFSIISFALIGGITMRGKGIKIPKSSVSKIYSDVKLKGKNYQGKSNRFVLNDNGHFLSEFELKPNTKYDSNGYKYQTDNLGRINDADGELSLNMGTRNTKHQLQAGGEDRVKAPSTQGDHGGHLIGTQFNGSPLIDNIVAMNGNVNVSAYKTIENSWKKALVEGKSVHVNIKPVYMGESKRPMRFDLKYTIDGKKYVRRLPNEYGGQ</sequence>
<comment type="caution">
    <text evidence="3">The sequence shown here is derived from an EMBL/GenBank/DDBJ whole genome shotgun (WGS) entry which is preliminary data.</text>
</comment>
<dbReference type="PROSITE" id="PS51756">
    <property type="entry name" value="LXG"/>
    <property type="match status" value="1"/>
</dbReference>
<evidence type="ECO:0000259" key="2">
    <source>
        <dbReference type="PROSITE" id="PS51756"/>
    </source>
</evidence>
<dbReference type="InterPro" id="IPR006829">
    <property type="entry name" value="LXG_dom"/>
</dbReference>
<evidence type="ECO:0000256" key="1">
    <source>
        <dbReference type="ARBA" id="ARBA00034117"/>
    </source>
</evidence>
<dbReference type="AlphaFoldDB" id="A0A7X0Z5T8"/>
<dbReference type="InterPro" id="IPR044927">
    <property type="entry name" value="Endonuclea_NS_2"/>
</dbReference>
<protein>
    <recommendedName>
        <fullName evidence="2">LXG domain-containing protein</fullName>
    </recommendedName>
</protein>
<comment type="similarity">
    <text evidence="1">In the N-terminal section; belongs to the LXG family.</text>
</comment>
<evidence type="ECO:0000313" key="3">
    <source>
        <dbReference type="EMBL" id="MBC2176473.1"/>
    </source>
</evidence>
<feature type="domain" description="LXG" evidence="2">
    <location>
        <begin position="1"/>
        <end position="229"/>
    </location>
</feature>
<dbReference type="InterPro" id="IPR044929">
    <property type="entry name" value="DNA/RNA_non-sp_Endonuclease_sf"/>
</dbReference>
<dbReference type="Proteomes" id="UP000541735">
    <property type="component" value="Unassembled WGS sequence"/>
</dbReference>
<dbReference type="RefSeq" id="WP_185548803.1">
    <property type="nucleotide sequence ID" value="NZ_JAARYD010000003.1"/>
</dbReference>
<evidence type="ECO:0000313" key="4">
    <source>
        <dbReference type="Proteomes" id="UP000541735"/>
    </source>
</evidence>
<organism evidence="3 4">
    <name type="scientific">Listeria booriae</name>
    <dbReference type="NCBI Taxonomy" id="1552123"/>
    <lineage>
        <taxon>Bacteria</taxon>
        <taxon>Bacillati</taxon>
        <taxon>Bacillota</taxon>
        <taxon>Bacilli</taxon>
        <taxon>Bacillales</taxon>
        <taxon>Listeriaceae</taxon>
        <taxon>Listeria</taxon>
    </lineage>
</organism>